<evidence type="ECO:0000256" key="1">
    <source>
        <dbReference type="SAM" id="Phobius"/>
    </source>
</evidence>
<organism evidence="2 3">
    <name type="scientific">Pristionchus mayeri</name>
    <dbReference type="NCBI Taxonomy" id="1317129"/>
    <lineage>
        <taxon>Eukaryota</taxon>
        <taxon>Metazoa</taxon>
        <taxon>Ecdysozoa</taxon>
        <taxon>Nematoda</taxon>
        <taxon>Chromadorea</taxon>
        <taxon>Rhabditida</taxon>
        <taxon>Rhabditina</taxon>
        <taxon>Diplogasteromorpha</taxon>
        <taxon>Diplogasteroidea</taxon>
        <taxon>Neodiplogasteridae</taxon>
        <taxon>Pristionchus</taxon>
    </lineage>
</organism>
<feature type="non-terminal residue" evidence="2">
    <location>
        <position position="130"/>
    </location>
</feature>
<evidence type="ECO:0000313" key="3">
    <source>
        <dbReference type="Proteomes" id="UP001328107"/>
    </source>
</evidence>
<keyword evidence="1" id="KW-0812">Transmembrane</keyword>
<comment type="caution">
    <text evidence="2">The sequence shown here is derived from an EMBL/GenBank/DDBJ whole genome shotgun (WGS) entry which is preliminary data.</text>
</comment>
<dbReference type="Proteomes" id="UP001328107">
    <property type="component" value="Unassembled WGS sequence"/>
</dbReference>
<protein>
    <recommendedName>
        <fullName evidence="4">G protein-coupled receptor</fullName>
    </recommendedName>
</protein>
<proteinExistence type="predicted"/>
<keyword evidence="1" id="KW-1133">Transmembrane helix</keyword>
<feature type="transmembrane region" description="Helical" evidence="1">
    <location>
        <begin position="87"/>
        <end position="109"/>
    </location>
</feature>
<accession>A0AAN5HYC1</accession>
<dbReference type="AlphaFoldDB" id="A0AAN5HYC1"/>
<evidence type="ECO:0000313" key="2">
    <source>
        <dbReference type="EMBL" id="GMR45447.1"/>
    </source>
</evidence>
<gene>
    <name evidence="2" type="ORF">PMAYCL1PPCAC_15642</name>
</gene>
<dbReference type="PANTHER" id="PTHR45830">
    <property type="entry name" value="SERPENTINE RECEPTOR, CLASS I"/>
    <property type="match status" value="1"/>
</dbReference>
<keyword evidence="1" id="KW-0472">Membrane</keyword>
<evidence type="ECO:0008006" key="4">
    <source>
        <dbReference type="Google" id="ProtNLM"/>
    </source>
</evidence>
<name>A0AAN5HYC1_9BILA</name>
<sequence length="130" mass="14609">MVSHPCSFSTQTILPLIDIFLLHPSVLFLLWSRRKMRADIRIGYASTVIGFMLADAVIFGLRVHLLSPFGGIYCGGPLCREGRVDLAIIRVLLSLTILCCLPFFVFLTLRMHQLVLRGGTSKWILSSRCE</sequence>
<reference evidence="3" key="1">
    <citation type="submission" date="2022-10" db="EMBL/GenBank/DDBJ databases">
        <title>Genome assembly of Pristionchus species.</title>
        <authorList>
            <person name="Yoshida K."/>
            <person name="Sommer R.J."/>
        </authorList>
    </citation>
    <scope>NUCLEOTIDE SEQUENCE [LARGE SCALE GENOMIC DNA]</scope>
    <source>
        <strain evidence="3">RS5460</strain>
    </source>
</reference>
<feature type="transmembrane region" description="Helical" evidence="1">
    <location>
        <begin position="43"/>
        <end position="67"/>
    </location>
</feature>
<keyword evidence="3" id="KW-1185">Reference proteome</keyword>
<dbReference type="PANTHER" id="PTHR45830:SF15">
    <property type="entry name" value="SERPENTINE RECEPTOR, CLASS I"/>
    <property type="match status" value="1"/>
</dbReference>
<feature type="transmembrane region" description="Helical" evidence="1">
    <location>
        <begin position="12"/>
        <end position="31"/>
    </location>
</feature>
<dbReference type="EMBL" id="BTRK01000004">
    <property type="protein sequence ID" value="GMR45447.1"/>
    <property type="molecule type" value="Genomic_DNA"/>
</dbReference>